<evidence type="ECO:0000313" key="4">
    <source>
        <dbReference type="EMBL" id="SFA73675.1"/>
    </source>
</evidence>
<dbReference type="Proteomes" id="UP000243799">
    <property type="component" value="Unassembled WGS sequence"/>
</dbReference>
<dbReference type="AlphaFoldDB" id="A0A1I0VBH0"/>
<feature type="domain" description="CdaR GGDEF-like" evidence="3">
    <location>
        <begin position="308"/>
        <end position="428"/>
    </location>
</feature>
<dbReference type="PANTHER" id="PTHR33744">
    <property type="entry name" value="CARBOHYDRATE DIACID REGULATOR"/>
    <property type="match status" value="1"/>
</dbReference>
<dbReference type="InterPro" id="IPR042070">
    <property type="entry name" value="PucR_C-HTH_sf"/>
</dbReference>
<dbReference type="InterPro" id="IPR025736">
    <property type="entry name" value="PucR_C-HTH_dom"/>
</dbReference>
<dbReference type="PANTHER" id="PTHR33744:SF17">
    <property type="entry name" value="CONSERVED PROTEIN"/>
    <property type="match status" value="1"/>
</dbReference>
<evidence type="ECO:0000256" key="1">
    <source>
        <dbReference type="ARBA" id="ARBA00006754"/>
    </source>
</evidence>
<protein>
    <submittedName>
        <fullName evidence="4">Transcriptional regulator, CdaR family</fullName>
    </submittedName>
</protein>
<dbReference type="InterPro" id="IPR041522">
    <property type="entry name" value="CdaR_GGDEF"/>
</dbReference>
<dbReference type="Gene3D" id="1.10.10.2840">
    <property type="entry name" value="PucR C-terminal helix-turn-helix domain"/>
    <property type="match status" value="1"/>
</dbReference>
<accession>A0A1I0VBH0</accession>
<proteinExistence type="inferred from homology"/>
<keyword evidence="5" id="KW-1185">Reference proteome</keyword>
<dbReference type="Pfam" id="PF13556">
    <property type="entry name" value="HTH_30"/>
    <property type="match status" value="1"/>
</dbReference>
<evidence type="ECO:0000259" key="2">
    <source>
        <dbReference type="Pfam" id="PF13556"/>
    </source>
</evidence>
<sequence length="551" mass="58705">MPDSPREDAPTLRGLLVAIGEPLVDLYVANAWLDAQVRDVTILDPDDELGSYSGELVLIIGARGREAVRFVRAAARRGAVAAAVKVDAQVGPETQGGLHELRAAASEAGIALLAVRPRVRWEQLETLVREVLDAAALSAGLGSEGGTGDLFALAQTVAVLTAGSVIIEDAGNRVLAYSRSDDEVDELRRLSILGWEGPESYLAMLREWGVYQRLRDGEVVHIDEHPEVGIRRRLAVGIRAGAQYLGMIWVQQGREPFAERAESALLGASRVAAAHLLRYRAGSSPGNRSQQELVSGLLDGRSSPDLVAGHLGLDPATPAVVAAVTAPAEPDHSARELHKAEMLNVVSVHATAYRRSALVGAIGTRVYAVLPGVPLGAVEPALVTLAEDITAVLRRRTGASVQVGIGAPVLGLGKVVRSRSEADRVLEVMARDPQRSVATIAELRGEVLLGEVLTLLEAAEDLRDPGVSALVEHDRAHGTELVVSLLAFLDALGDVRSAANALHVHPNTLRHRVRRAGSISGIDLTEPRERQFCHLQLLLVVTRAEQGNHAQ</sequence>
<feature type="domain" description="PucR C-terminal helix-turn-helix" evidence="2">
    <location>
        <begin position="482"/>
        <end position="538"/>
    </location>
</feature>
<reference evidence="5" key="1">
    <citation type="submission" date="2016-10" db="EMBL/GenBank/DDBJ databases">
        <authorList>
            <person name="Varghese N."/>
            <person name="Submissions S."/>
        </authorList>
    </citation>
    <scope>NUCLEOTIDE SEQUENCE [LARGE SCALE GENOMIC DNA]</scope>
    <source>
        <strain evidence="5">CGMCC 4.3568</strain>
    </source>
</reference>
<evidence type="ECO:0000313" key="5">
    <source>
        <dbReference type="Proteomes" id="UP000243799"/>
    </source>
</evidence>
<dbReference type="InterPro" id="IPR051448">
    <property type="entry name" value="CdaR-like_regulators"/>
</dbReference>
<organism evidence="4 5">
    <name type="scientific">Amycolatopsis marina</name>
    <dbReference type="NCBI Taxonomy" id="490629"/>
    <lineage>
        <taxon>Bacteria</taxon>
        <taxon>Bacillati</taxon>
        <taxon>Actinomycetota</taxon>
        <taxon>Actinomycetes</taxon>
        <taxon>Pseudonocardiales</taxon>
        <taxon>Pseudonocardiaceae</taxon>
        <taxon>Amycolatopsis</taxon>
    </lineage>
</organism>
<name>A0A1I0VBH0_9PSEU</name>
<dbReference type="STRING" id="490629.SAMN05216266_101139"/>
<evidence type="ECO:0000259" key="3">
    <source>
        <dbReference type="Pfam" id="PF17853"/>
    </source>
</evidence>
<dbReference type="EMBL" id="FOKG01000001">
    <property type="protein sequence ID" value="SFA73675.1"/>
    <property type="molecule type" value="Genomic_DNA"/>
</dbReference>
<gene>
    <name evidence="4" type="ORF">SAMN05216266_101139</name>
</gene>
<dbReference type="RefSeq" id="WP_218160271.1">
    <property type="nucleotide sequence ID" value="NZ_FOKG01000001.1"/>
</dbReference>
<comment type="similarity">
    <text evidence="1">Belongs to the CdaR family.</text>
</comment>
<dbReference type="Pfam" id="PF17853">
    <property type="entry name" value="GGDEF_2"/>
    <property type="match status" value="1"/>
</dbReference>